<dbReference type="RefSeq" id="WP_104357222.1">
    <property type="nucleotide sequence ID" value="NZ_CALFFA010000006.1"/>
</dbReference>
<dbReference type="Gene3D" id="1.20.1530.20">
    <property type="match status" value="1"/>
</dbReference>
<protein>
    <submittedName>
        <fullName evidence="5">Sodium transporter</fullName>
    </submittedName>
</protein>
<comment type="caution">
    <text evidence="5">The sequence shown here is derived from an EMBL/GenBank/DDBJ whole genome shotgun (WGS) entry which is preliminary data.</text>
</comment>
<evidence type="ECO:0000256" key="1">
    <source>
        <dbReference type="ARBA" id="ARBA00004141"/>
    </source>
</evidence>
<organism evidence="5 6">
    <name type="scientific">Caldimonas thermodepolymerans</name>
    <dbReference type="NCBI Taxonomy" id="215580"/>
    <lineage>
        <taxon>Bacteria</taxon>
        <taxon>Pseudomonadati</taxon>
        <taxon>Pseudomonadota</taxon>
        <taxon>Betaproteobacteria</taxon>
        <taxon>Burkholderiales</taxon>
        <taxon>Sphaerotilaceae</taxon>
        <taxon>Caldimonas</taxon>
    </lineage>
</organism>
<evidence type="ECO:0000256" key="4">
    <source>
        <dbReference type="ARBA" id="ARBA00023136"/>
    </source>
</evidence>
<dbReference type="Proteomes" id="UP000239406">
    <property type="component" value="Unassembled WGS sequence"/>
</dbReference>
<dbReference type="PANTHER" id="PTHR10361">
    <property type="entry name" value="SODIUM-BILE ACID COTRANSPORTER"/>
    <property type="match status" value="1"/>
</dbReference>
<keyword evidence="3" id="KW-1133">Transmembrane helix</keyword>
<sequence>MQALVRLSQFVGKTFAAWVLLFAVLAYFAPAQFRWIAPWITVLLGIVMFGMGLTLSKDDFREVFRRPVDVLIGVLGQFLIMPGLAWALCQLLGLPPEIAVGVILVGCCPGGTASNVMTYLGRGDVALSVAITSVTTLLAPLVTPALIWLLASAWLDVNAGAMFWSIVQVVVLPIALGVVAQSLLREKVKLAVDVLPLVSVAAIVAIVGAVVAANQARIAESGALIFAVVVLHNGLGLLLGYLLGKLTGRSIARRKTLAIEVGMQNSGLGAALAAAHFSPLAAVPSAIFSVWHNISGGLVATWFQRIANSPEDTAADRPSGETAAV</sequence>
<comment type="subcellular location">
    <subcellularLocation>
        <location evidence="1">Membrane</location>
        <topology evidence="1">Multi-pass membrane protein</topology>
    </subcellularLocation>
</comment>
<dbReference type="InterPro" id="IPR002657">
    <property type="entry name" value="BilAc:Na_symport/Acr3"/>
</dbReference>
<name>A0A2S5T5V9_9BURK</name>
<gene>
    <name evidence="5" type="ORF">C1702_08300</name>
</gene>
<dbReference type="Pfam" id="PF01758">
    <property type="entry name" value="SBF"/>
    <property type="match status" value="1"/>
</dbReference>
<reference evidence="5 6" key="1">
    <citation type="submission" date="2018-02" db="EMBL/GenBank/DDBJ databases">
        <title>Reclassifiation of [Polyangium] brachysporum DSM 7029 as Guopingzhaonella breviflexa gen. nov., sp. nov., a member of the family Comamonadaceae.</title>
        <authorList>
            <person name="Tang B."/>
        </authorList>
    </citation>
    <scope>NUCLEOTIDE SEQUENCE [LARGE SCALE GENOMIC DNA]</scope>
    <source>
        <strain evidence="5 6">DSM 15344</strain>
    </source>
</reference>
<dbReference type="GO" id="GO:0016020">
    <property type="term" value="C:membrane"/>
    <property type="evidence" value="ECO:0007669"/>
    <property type="project" value="UniProtKB-SubCell"/>
</dbReference>
<evidence type="ECO:0000256" key="3">
    <source>
        <dbReference type="ARBA" id="ARBA00022989"/>
    </source>
</evidence>
<evidence type="ECO:0000256" key="2">
    <source>
        <dbReference type="ARBA" id="ARBA00022692"/>
    </source>
</evidence>
<keyword evidence="2" id="KW-0812">Transmembrane</keyword>
<keyword evidence="6" id="KW-1185">Reference proteome</keyword>
<evidence type="ECO:0000313" key="6">
    <source>
        <dbReference type="Proteomes" id="UP000239406"/>
    </source>
</evidence>
<dbReference type="PANTHER" id="PTHR10361:SF28">
    <property type="entry name" value="P3 PROTEIN-RELATED"/>
    <property type="match status" value="1"/>
</dbReference>
<keyword evidence="4" id="KW-0472">Membrane</keyword>
<proteinExistence type="predicted"/>
<dbReference type="InterPro" id="IPR004710">
    <property type="entry name" value="Bilac:Na_transpt"/>
</dbReference>
<dbReference type="EMBL" id="PSNY01000007">
    <property type="protein sequence ID" value="PPE70247.1"/>
    <property type="molecule type" value="Genomic_DNA"/>
</dbReference>
<dbReference type="InterPro" id="IPR038770">
    <property type="entry name" value="Na+/solute_symporter_sf"/>
</dbReference>
<accession>A0A2S5T5V9</accession>
<evidence type="ECO:0000313" key="5">
    <source>
        <dbReference type="EMBL" id="PPE70247.1"/>
    </source>
</evidence>
<dbReference type="AlphaFoldDB" id="A0A2S5T5V9"/>